<dbReference type="Proteomes" id="UP000275027">
    <property type="component" value="Unassembled WGS sequence"/>
</dbReference>
<protein>
    <submittedName>
        <fullName evidence="4">Uncharacterized protein</fullName>
    </submittedName>
</protein>
<gene>
    <name evidence="3" type="ORF">B0G92_2161</name>
    <name evidence="4" type="ORF">CLV50_1889</name>
</gene>
<reference evidence="4 6" key="2">
    <citation type="submission" date="2018-10" db="EMBL/GenBank/DDBJ databases">
        <title>Genomic Encyclopedia of Archaeal and Bacterial Type Strains, Phase II (KMG-II): from individual species to whole genera.</title>
        <authorList>
            <person name="Goeker M."/>
        </authorList>
    </citation>
    <scope>NUCLEOTIDE SEQUENCE [LARGE SCALE GENOMIC DNA]</scope>
    <source>
        <strain evidence="4 6">DSM 21886</strain>
    </source>
</reference>
<reference evidence="3 5" key="1">
    <citation type="submission" date="2017-12" db="EMBL/GenBank/DDBJ databases">
        <title>Genomic Encyclopedia of Type Strains, Phase III (KMG-III): the genomes of soil and plant-associated and newly described type strains.</title>
        <authorList>
            <person name="Whitman W."/>
        </authorList>
    </citation>
    <scope>NUCLEOTIDE SEQUENCE [LARGE SCALE GENOMIC DNA]</scope>
    <source>
        <strain evidence="3 5">IP-10</strain>
    </source>
</reference>
<comment type="caution">
    <text evidence="4">The sequence shown here is derived from an EMBL/GenBank/DDBJ whole genome shotgun (WGS) entry which is preliminary data.</text>
</comment>
<name>A0A497UWF7_9FLAO</name>
<evidence type="ECO:0000256" key="1">
    <source>
        <dbReference type="SAM" id="Coils"/>
    </source>
</evidence>
<organism evidence="4 6">
    <name type="scientific">Flavobacterium lindanitolerans</name>
    <dbReference type="NCBI Taxonomy" id="428988"/>
    <lineage>
        <taxon>Bacteria</taxon>
        <taxon>Pseudomonadati</taxon>
        <taxon>Bacteroidota</taxon>
        <taxon>Flavobacteriia</taxon>
        <taxon>Flavobacteriales</taxon>
        <taxon>Flavobacteriaceae</taxon>
        <taxon>Flavobacterium</taxon>
    </lineage>
</organism>
<dbReference type="EMBL" id="PJND01000008">
    <property type="protein sequence ID" value="PKW20882.1"/>
    <property type="molecule type" value="Genomic_DNA"/>
</dbReference>
<keyword evidence="1" id="KW-0175">Coiled coil</keyword>
<dbReference type="AlphaFoldDB" id="A0A497UWF7"/>
<sequence>MSTEIKNTLFRFVTMRSPELPEETNKDKRFVYRIANESGFDNAVTNRPIGTSKWAAMKNFSETFNPVKEEGISDYFNHDLQQFAIWITRNKYSYTASELANKVTGLGNVLNTVDRTVLWDNFFYQVITQKDFYLKEIFMQLLVAVHVLENFDANNTKLLKHLMNAKVVLPKKLFVEDVPALPNTPLEARSVEEGEEQTITLPSEEMKRVQAISQSNANIERHRKLKKELQKVEKIYNRDYKIAYDLALEQYEEDIKPILATYEAALEAERQNWCTVRDPQVPYNPNDPCDNPVSIPKPELPKFEFRFKDQLDLAYFQSVLSAPSYETLLELLEIETEIASRSDIIENFSLDPVMPSFEGLNLLIDDGINHNTGVIIGNTPGQGNTSISIGGVLIPATGTLEILAAPFAYQICPKSYKSPTLAGTYVNFDLSFSTPDLSWQIIGVTTITESLSGVKTYGTDFTQSWTGNKVTLPNLHTNGLTEDEFYSTLKTLTVEIAFSNGAKKSLAVNFFQSLNCVSRRSMVTIADPKQEVPEIPTIPSVPQTGSEGTFIPSGFGVRQLGIADYKKVEQSIQGYVEGEVAAIENVMAREYKEKATRRLRRSENTTTTSSESEREQLTDTTSTTRHEMQNEVAKIIQDNKDFTAGTFFNADLGKYNIGGNVNMATHSSKEESTRQAVTQAKEITERAMERIVAKVKEERIEKIIDEFEENNKHGFDNTKGDKHVVGVYRWVDKVFKNQVVNYGKRLMFEFMIPEPAKLHFLGMAENQAITKLVEPVDPRTYKDPTNAAVKFNLENYASVNDNTVRYWAGKYNVEIPNKPEDIIHCGASFGVAYDGTSASRHEGAAGSGKIEIPEGYITTQGFVNFTAAKDNDRQVYSGMHVTLGRVNKSISSHDGGIWLNDSFPLTGYVQSVPVSYTMANFFHGNVNVSVECKLTNEVKDRWKKETFKAIIDAYEDAVAEYEQKLAEEKAKEVTIKEANSGFYRQIENLILRKNCISYIIDQNATAKRTYGKDMSKPLGAGVVKNFGNHEIQVDANLDDYTAFVKFIEQAFEWDIMSYNFYPYYWGARQSWNKLYQHENNDPLFRSFIQAGMARVIVTVKPGFEEAVSYYMQTGQIWNGGEVPVIEDKLFLSIVDELNQTEGQKEGKAWATRIPTSLTILQADSIGLKVEKALPFDEDLSDFEDPTSVPQSENFYVSDSLLSGEDENLAEQVEEIASKMIGKIAIEDGYLKLKTNSEPSQTISQITIETLKESMNF</sequence>
<evidence type="ECO:0000313" key="4">
    <source>
        <dbReference type="EMBL" id="RLJ30479.1"/>
    </source>
</evidence>
<proteinExistence type="predicted"/>
<dbReference type="RefSeq" id="WP_180326429.1">
    <property type="nucleotide sequence ID" value="NZ_PJND01000008.1"/>
</dbReference>
<evidence type="ECO:0000313" key="6">
    <source>
        <dbReference type="Proteomes" id="UP000275027"/>
    </source>
</evidence>
<keyword evidence="5" id="KW-1185">Reference proteome</keyword>
<evidence type="ECO:0000313" key="5">
    <source>
        <dbReference type="Proteomes" id="UP000233767"/>
    </source>
</evidence>
<evidence type="ECO:0000313" key="3">
    <source>
        <dbReference type="EMBL" id="PKW20882.1"/>
    </source>
</evidence>
<feature type="region of interest" description="Disordered" evidence="2">
    <location>
        <begin position="593"/>
        <end position="625"/>
    </location>
</feature>
<accession>A0A497UWF7</accession>
<evidence type="ECO:0000256" key="2">
    <source>
        <dbReference type="SAM" id="MobiDB-lite"/>
    </source>
</evidence>
<dbReference type="Proteomes" id="UP000233767">
    <property type="component" value="Unassembled WGS sequence"/>
</dbReference>
<feature type="coiled-coil region" evidence="1">
    <location>
        <begin position="944"/>
        <end position="978"/>
    </location>
</feature>
<dbReference type="EMBL" id="RCCB01000011">
    <property type="protein sequence ID" value="RLJ30479.1"/>
    <property type="molecule type" value="Genomic_DNA"/>
</dbReference>